<evidence type="ECO:0000313" key="2">
    <source>
        <dbReference type="Proteomes" id="UP000193411"/>
    </source>
</evidence>
<evidence type="ECO:0000313" key="1">
    <source>
        <dbReference type="EMBL" id="ORZ39754.1"/>
    </source>
</evidence>
<keyword evidence="2" id="KW-1185">Reference proteome</keyword>
<sequence>MSVRSRGQVKCVAMRVRTRPNLLSLLSVACPLGPISRHTPAHAHRDQPRRQPNHLLMSGYHSLGYFILTLLAQPRVGILPRIRFHGIMIARNPQHARQRLLLLGARRSQRTRDAVKHDGLPCIANRVVGRNVVVAAGQVALERVHEVELVAGHGN</sequence>
<proteinExistence type="predicted"/>
<organism evidence="1 2">
    <name type="scientific">Catenaria anguillulae PL171</name>
    <dbReference type="NCBI Taxonomy" id="765915"/>
    <lineage>
        <taxon>Eukaryota</taxon>
        <taxon>Fungi</taxon>
        <taxon>Fungi incertae sedis</taxon>
        <taxon>Blastocladiomycota</taxon>
        <taxon>Blastocladiomycetes</taxon>
        <taxon>Blastocladiales</taxon>
        <taxon>Catenariaceae</taxon>
        <taxon>Catenaria</taxon>
    </lineage>
</organism>
<accession>A0A1Y2I0L4</accession>
<dbReference type="Proteomes" id="UP000193411">
    <property type="component" value="Unassembled WGS sequence"/>
</dbReference>
<comment type="caution">
    <text evidence="1">The sequence shown here is derived from an EMBL/GenBank/DDBJ whole genome shotgun (WGS) entry which is preliminary data.</text>
</comment>
<gene>
    <name evidence="1" type="ORF">BCR44DRAFT_1425581</name>
</gene>
<name>A0A1Y2I0L4_9FUNG</name>
<protein>
    <submittedName>
        <fullName evidence="1">Uncharacterized protein</fullName>
    </submittedName>
</protein>
<dbReference type="PROSITE" id="PS51257">
    <property type="entry name" value="PROKAR_LIPOPROTEIN"/>
    <property type="match status" value="1"/>
</dbReference>
<reference evidence="1 2" key="1">
    <citation type="submission" date="2016-07" db="EMBL/GenBank/DDBJ databases">
        <title>Pervasive Adenine N6-methylation of Active Genes in Fungi.</title>
        <authorList>
            <consortium name="DOE Joint Genome Institute"/>
            <person name="Mondo S.J."/>
            <person name="Dannebaum R.O."/>
            <person name="Kuo R.C."/>
            <person name="Labutti K."/>
            <person name="Haridas S."/>
            <person name="Kuo A."/>
            <person name="Salamov A."/>
            <person name="Ahrendt S.R."/>
            <person name="Lipzen A."/>
            <person name="Sullivan W."/>
            <person name="Andreopoulos W.B."/>
            <person name="Clum A."/>
            <person name="Lindquist E."/>
            <person name="Daum C."/>
            <person name="Ramamoorthy G.K."/>
            <person name="Gryganskyi A."/>
            <person name="Culley D."/>
            <person name="Magnuson J.K."/>
            <person name="James T.Y."/>
            <person name="O'Malley M.A."/>
            <person name="Stajich J.E."/>
            <person name="Spatafora J.W."/>
            <person name="Visel A."/>
            <person name="Grigoriev I.V."/>
        </authorList>
    </citation>
    <scope>NUCLEOTIDE SEQUENCE [LARGE SCALE GENOMIC DNA]</scope>
    <source>
        <strain evidence="1 2">PL171</strain>
    </source>
</reference>
<dbReference type="EMBL" id="MCFL01000004">
    <property type="protein sequence ID" value="ORZ39754.1"/>
    <property type="molecule type" value="Genomic_DNA"/>
</dbReference>
<dbReference type="AlphaFoldDB" id="A0A1Y2I0L4"/>